<dbReference type="STRING" id="349161.Dred_1482"/>
<dbReference type="SUPFAM" id="SSF55331">
    <property type="entry name" value="Tautomerase/MIF"/>
    <property type="match status" value="1"/>
</dbReference>
<reference evidence="1 2" key="1">
    <citation type="submission" date="2007-03" db="EMBL/GenBank/DDBJ databases">
        <title>Complete sequence of Desulfotomaculum reducens MI-1.</title>
        <authorList>
            <consortium name="US DOE Joint Genome Institute"/>
            <person name="Copeland A."/>
            <person name="Lucas S."/>
            <person name="Lapidus A."/>
            <person name="Barry K."/>
            <person name="Detter J.C."/>
            <person name="Glavina del Rio T."/>
            <person name="Hammon N."/>
            <person name="Israni S."/>
            <person name="Dalin E."/>
            <person name="Tice H."/>
            <person name="Pitluck S."/>
            <person name="Sims D."/>
            <person name="Brettin T."/>
            <person name="Bruce D."/>
            <person name="Han C."/>
            <person name="Tapia R."/>
            <person name="Schmutz J."/>
            <person name="Larimer F."/>
            <person name="Land M."/>
            <person name="Hauser L."/>
            <person name="Kyrpides N."/>
            <person name="Kim E."/>
            <person name="Tebo B.M."/>
            <person name="Richardson P."/>
        </authorList>
    </citation>
    <scope>NUCLEOTIDE SEQUENCE [LARGE SCALE GENOMIC DNA]</scope>
    <source>
        <strain evidence="1 2">MI-1</strain>
    </source>
</reference>
<evidence type="ECO:0000313" key="1">
    <source>
        <dbReference type="EMBL" id="ABO50012.1"/>
    </source>
</evidence>
<organism evidence="1 2">
    <name type="scientific">Desulforamulus reducens (strain ATCC BAA-1160 / DSM 100696 / MI-1)</name>
    <name type="common">Desulfotomaculum reducens</name>
    <dbReference type="NCBI Taxonomy" id="349161"/>
    <lineage>
        <taxon>Bacteria</taxon>
        <taxon>Bacillati</taxon>
        <taxon>Bacillota</taxon>
        <taxon>Clostridia</taxon>
        <taxon>Eubacteriales</taxon>
        <taxon>Peptococcaceae</taxon>
        <taxon>Desulforamulus</taxon>
    </lineage>
</organism>
<dbReference type="RefSeq" id="WP_011877828.1">
    <property type="nucleotide sequence ID" value="NC_009253.1"/>
</dbReference>
<evidence type="ECO:0008006" key="3">
    <source>
        <dbReference type="Google" id="ProtNLM"/>
    </source>
</evidence>
<gene>
    <name evidence="1" type="ordered locus">Dred_1482</name>
</gene>
<dbReference type="HOGENOM" id="CLU_168247_0_0_9"/>
<dbReference type="InterPro" id="IPR015017">
    <property type="entry name" value="DUF1904"/>
</dbReference>
<dbReference type="eggNOG" id="COG1942">
    <property type="taxonomic scope" value="Bacteria"/>
</dbReference>
<dbReference type="AlphaFoldDB" id="A4J4K9"/>
<accession>A4J4K9</accession>
<dbReference type="KEGG" id="drm:Dred_1482"/>
<protein>
    <recommendedName>
        <fullName evidence="3">DUF1904 domain-containing protein</fullName>
    </recommendedName>
</protein>
<dbReference type="OrthoDB" id="5587545at2"/>
<evidence type="ECO:0000313" key="2">
    <source>
        <dbReference type="Proteomes" id="UP000001556"/>
    </source>
</evidence>
<dbReference type="InterPro" id="IPR014347">
    <property type="entry name" value="Tautomerase/MIF_sf"/>
</dbReference>
<name>A4J4K9_DESRM</name>
<sequence length="109" mass="12370">MPQIIIRGIEPKKIMPISNDLISNLEKIIGCPREDLTLECIPSIFVKDGSIDAGYPFVEIGWFDRGQSVQDLVAKEITNQIQRAGFESVDIMFTTFTKNKYYENGQHFG</sequence>
<dbReference type="Gene3D" id="3.30.429.10">
    <property type="entry name" value="Macrophage Migration Inhibitory Factor"/>
    <property type="match status" value="1"/>
</dbReference>
<keyword evidence="2" id="KW-1185">Reference proteome</keyword>
<proteinExistence type="predicted"/>
<dbReference type="Pfam" id="PF08921">
    <property type="entry name" value="DUF1904"/>
    <property type="match status" value="1"/>
</dbReference>
<dbReference type="EMBL" id="CP000612">
    <property type="protein sequence ID" value="ABO50012.1"/>
    <property type="molecule type" value="Genomic_DNA"/>
</dbReference>
<dbReference type="Proteomes" id="UP000001556">
    <property type="component" value="Chromosome"/>
</dbReference>